<dbReference type="AlphaFoldDB" id="A0A9D1NF59"/>
<name>A0A9D1NF59_9FIRM</name>
<accession>A0A9D1NF59</accession>
<comment type="caution">
    <text evidence="1">The sequence shown here is derived from an EMBL/GenBank/DDBJ whole genome shotgun (WGS) entry which is preliminary data.</text>
</comment>
<protein>
    <submittedName>
        <fullName evidence="1">Uncharacterized protein</fullName>
    </submittedName>
</protein>
<organism evidence="1 2">
    <name type="scientific">Candidatus Caccopulliclostridium gallistercoris</name>
    <dbReference type="NCBI Taxonomy" id="2840719"/>
    <lineage>
        <taxon>Bacteria</taxon>
        <taxon>Bacillati</taxon>
        <taxon>Bacillota</taxon>
        <taxon>Clostridia</taxon>
        <taxon>Candidatus Caccopulliclostridium</taxon>
    </lineage>
</organism>
<reference evidence="1" key="2">
    <citation type="journal article" date="2021" name="PeerJ">
        <title>Extensive microbial diversity within the chicken gut microbiome revealed by metagenomics and culture.</title>
        <authorList>
            <person name="Gilroy R."/>
            <person name="Ravi A."/>
            <person name="Getino M."/>
            <person name="Pursley I."/>
            <person name="Horton D.L."/>
            <person name="Alikhan N.F."/>
            <person name="Baker D."/>
            <person name="Gharbi K."/>
            <person name="Hall N."/>
            <person name="Watson M."/>
            <person name="Adriaenssens E.M."/>
            <person name="Foster-Nyarko E."/>
            <person name="Jarju S."/>
            <person name="Secka A."/>
            <person name="Antonio M."/>
            <person name="Oren A."/>
            <person name="Chaudhuri R.R."/>
            <person name="La Ragione R."/>
            <person name="Hildebrand F."/>
            <person name="Pallen M.J."/>
        </authorList>
    </citation>
    <scope>NUCLEOTIDE SEQUENCE</scope>
    <source>
        <strain evidence="1">CHK186-9395</strain>
    </source>
</reference>
<evidence type="ECO:0000313" key="1">
    <source>
        <dbReference type="EMBL" id="HIV01426.1"/>
    </source>
</evidence>
<gene>
    <name evidence="1" type="ORF">IAA62_02600</name>
</gene>
<proteinExistence type="predicted"/>
<dbReference type="EMBL" id="DVOJ01000009">
    <property type="protein sequence ID" value="HIV01426.1"/>
    <property type="molecule type" value="Genomic_DNA"/>
</dbReference>
<evidence type="ECO:0000313" key="2">
    <source>
        <dbReference type="Proteomes" id="UP000886861"/>
    </source>
</evidence>
<sequence length="207" mass="23572">MVKVVNFKAFLKLVREEAEKAKISFVNGKVIFVPTPYFTKMQNAVIKYGNLNQLYDFAVQNFKGANVKALSERILKSKQPILNYKWALNVVGANALSHGKVVLEDKDPFLNMLYAANVPNANVREHEKLVLLSKEPLACFNFAFKVKGAHIPSHVRVIVEGTDEVAKNLLKENHEFLVKKFTESITPYKQRDKLRDALQSSTEFEFI</sequence>
<reference evidence="1" key="1">
    <citation type="submission" date="2020-10" db="EMBL/GenBank/DDBJ databases">
        <authorList>
            <person name="Gilroy R."/>
        </authorList>
    </citation>
    <scope>NUCLEOTIDE SEQUENCE</scope>
    <source>
        <strain evidence="1">CHK186-9395</strain>
    </source>
</reference>
<dbReference type="Proteomes" id="UP000886861">
    <property type="component" value="Unassembled WGS sequence"/>
</dbReference>